<sequence>MDSRRDFIKKAALLSTGLSGILPESIQKAFAINPSPGTTYLDAEHVVILMQENRSFDHTFGTLQGVRGFNDPRAIRLPNSNKVWLQTNAAGETYAPFRLNLRDTKATWMSSLPHSWENQVDAFNGGKQDKWLDAKKSGNKAYADMPLTMGYYNREDLPFYYALADAFTVCDQNFCSSLTGTTPNRLFFWTGTLRDPHDLKAIANVRNENVDYGSEVSWKTFPERLNEHDVSWKIYQNEISLPSGLEGDADGWLSNFTDNPIEWFSQYRVRFHPAYYKHIQKEEKELPERLQSLDARLKSLNEGDKDFAKVKRELVSQQQWQKIVEADLVNYTPEKFSQLSQAEKNLHQRAFTTNAGDPDYHTLSTLGYEDGVTKRTMNVPKGDVLHQFREDVTNKKLPTVSWVVAPENFSDHPGAPWYGAWYISEMMEILTQNPDVWKKTIFILAYDENDGYFDHVPPFVPAHPDQPETGKTSKGIDTRTEFVTQEQESKRKNKGRTGPIGLGFRVPLVIVSPWSRGGFVNSEVFDHTSTLQFLENFLSHKKGLKLEETNISTWRRTVCGDLSSAFRPYQGEAVKLPKSVDKQAFIEGIHKAQFKEVPKNYKRLSESEIQQCNDSSVPSALLPAQEEGVRPSSALPYELLVDGHIANKQLVIKMAAKKEAFGKQSLGAPFQVHQRINNEVTMRSYTVAAGDELQDTWPVDGSFQVGVYGPNGFFREFTGNADNPLIEVSCDYEKDAKKKLTGNVLVKLKNVDPGRAYTIQVRDNSYQAKPQQLTLDNAGAAKAQKTLILSLKDSYNWYDFSVKVDGFSDFEQRYAGRVETGKAGFTDPLMGKVRALASR</sequence>
<feature type="domain" description="Bacterial phospholipase C C-terminal" evidence="4">
    <location>
        <begin position="631"/>
        <end position="720"/>
    </location>
</feature>
<dbReference type="PANTHER" id="PTHR31956">
    <property type="entry name" value="NON-SPECIFIC PHOSPHOLIPASE C4-RELATED"/>
    <property type="match status" value="1"/>
</dbReference>
<keyword evidence="6" id="KW-1185">Reference proteome</keyword>
<dbReference type="Pfam" id="PF05506">
    <property type="entry name" value="PLipase_C_C"/>
    <property type="match status" value="2"/>
</dbReference>
<comment type="similarity">
    <text evidence="1">Belongs to the bacterial phospholipase C family.</text>
</comment>
<dbReference type="PANTHER" id="PTHR31956:SF1">
    <property type="entry name" value="NON-SPECIFIC PHOSPHOLIPASE C1"/>
    <property type="match status" value="1"/>
</dbReference>
<dbReference type="Proteomes" id="UP000232883">
    <property type="component" value="Chromosome"/>
</dbReference>
<dbReference type="PROSITE" id="PS51318">
    <property type="entry name" value="TAT"/>
    <property type="match status" value="1"/>
</dbReference>
<dbReference type="InterPro" id="IPR006311">
    <property type="entry name" value="TAT_signal"/>
</dbReference>
<protein>
    <recommendedName>
        <fullName evidence="2">phospholipase C</fullName>
        <ecNumber evidence="2">3.1.4.3</ecNumber>
    </recommendedName>
</protein>
<name>A0A2K8Z1X4_9BACT</name>
<keyword evidence="3" id="KW-0378">Hydrolase</keyword>
<evidence type="ECO:0000313" key="5">
    <source>
        <dbReference type="EMBL" id="AUD03824.1"/>
    </source>
</evidence>
<dbReference type="RefSeq" id="WP_100989891.1">
    <property type="nucleotide sequence ID" value="NZ_CP025096.1"/>
</dbReference>
<dbReference type="EC" id="3.1.4.3" evidence="2"/>
<dbReference type="AlphaFoldDB" id="A0A2K8Z1X4"/>
<evidence type="ECO:0000256" key="1">
    <source>
        <dbReference type="ARBA" id="ARBA00009717"/>
    </source>
</evidence>
<dbReference type="EMBL" id="CP025096">
    <property type="protein sequence ID" value="AUD03824.1"/>
    <property type="molecule type" value="Genomic_DNA"/>
</dbReference>
<evidence type="ECO:0000256" key="2">
    <source>
        <dbReference type="ARBA" id="ARBA00012018"/>
    </source>
</evidence>
<dbReference type="Pfam" id="PF04185">
    <property type="entry name" value="Phosphoesterase"/>
    <property type="match status" value="2"/>
</dbReference>
<dbReference type="GO" id="GO:0016042">
    <property type="term" value="P:lipid catabolic process"/>
    <property type="evidence" value="ECO:0007669"/>
    <property type="project" value="InterPro"/>
</dbReference>
<reference evidence="5 6" key="1">
    <citation type="submission" date="2017-11" db="EMBL/GenBank/DDBJ databases">
        <title>Taxonomic description and genome sequences of Spirosoma HA7 sp. nov., isolated from pollen microhabitat of Corylus avellana.</title>
        <authorList>
            <person name="Ambika Manirajan B."/>
            <person name="Suarez C."/>
            <person name="Ratering S."/>
            <person name="Geissler-Plaum R."/>
            <person name="Cardinale M."/>
            <person name="Sylvia S."/>
        </authorList>
    </citation>
    <scope>NUCLEOTIDE SEQUENCE [LARGE SCALE GENOMIC DNA]</scope>
    <source>
        <strain evidence="5 6">HA7</strain>
    </source>
</reference>
<dbReference type="InterPro" id="IPR017850">
    <property type="entry name" value="Alkaline_phosphatase_core_sf"/>
</dbReference>
<feature type="domain" description="Bacterial phospholipase C C-terminal" evidence="4">
    <location>
        <begin position="727"/>
        <end position="817"/>
    </location>
</feature>
<accession>A0A2K8Z1X4</accession>
<evidence type="ECO:0000313" key="6">
    <source>
        <dbReference type="Proteomes" id="UP000232883"/>
    </source>
</evidence>
<gene>
    <name evidence="5" type="ORF">CWM47_19515</name>
</gene>
<dbReference type="InterPro" id="IPR007312">
    <property type="entry name" value="Phosphoesterase"/>
</dbReference>
<dbReference type="GO" id="GO:0034480">
    <property type="term" value="F:phosphatidylcholine phospholipase C activity"/>
    <property type="evidence" value="ECO:0007669"/>
    <property type="project" value="UniProtKB-EC"/>
</dbReference>
<dbReference type="KEGG" id="spir:CWM47_19515"/>
<dbReference type="NCBIfam" id="TIGR03396">
    <property type="entry name" value="PC_PLC"/>
    <property type="match status" value="1"/>
</dbReference>
<evidence type="ECO:0000259" key="4">
    <source>
        <dbReference type="Pfam" id="PF05506"/>
    </source>
</evidence>
<dbReference type="Gene3D" id="3.40.720.10">
    <property type="entry name" value="Alkaline Phosphatase, subunit A"/>
    <property type="match status" value="2"/>
</dbReference>
<organism evidence="5 6">
    <name type="scientific">Spirosoma pollinicola</name>
    <dbReference type="NCBI Taxonomy" id="2057025"/>
    <lineage>
        <taxon>Bacteria</taxon>
        <taxon>Pseudomonadati</taxon>
        <taxon>Bacteroidota</taxon>
        <taxon>Cytophagia</taxon>
        <taxon>Cytophagales</taxon>
        <taxon>Cytophagaceae</taxon>
        <taxon>Spirosoma</taxon>
    </lineage>
</organism>
<dbReference type="InterPro" id="IPR017767">
    <property type="entry name" value="PC-PLC"/>
</dbReference>
<dbReference type="OrthoDB" id="980947at2"/>
<evidence type="ECO:0000256" key="3">
    <source>
        <dbReference type="ARBA" id="ARBA00022801"/>
    </source>
</evidence>
<proteinExistence type="inferred from homology"/>
<dbReference type="InterPro" id="IPR008475">
    <property type="entry name" value="PLipase_C_C"/>
</dbReference>